<dbReference type="GO" id="GO:0016757">
    <property type="term" value="F:glycosyltransferase activity"/>
    <property type="evidence" value="ECO:0007669"/>
    <property type="project" value="InterPro"/>
</dbReference>
<dbReference type="AlphaFoldDB" id="A0A072NQK2"/>
<sequence length="371" mass="42555">MIFFMRLLVDPEIFFYSRCGMVRYYSMLAQQLREAGMEVTIPLYLSKSDFIDGRFQKIYHFIFNRSRNFIVNRVNRLSKKWYYKCIEENDFDVLMITSPVFEDVFLQYLDSNKPFIMVVHDTMRCVLGPDGLYDPAGANADRLAFLARRATKVICISNKTKKDLLKLTSINEEKITVIHTGNLLNLSIEASPVDKLPERYLLFVGDRTGRKNFRFFIRAISGWLEKQEKLFVVCTGSSTKWEQDLLKSLHIEGKVLFVEAPDYVLVHLYKNAIALVYPSLYEGFGLPVLEAMSLGCPVVTSEMEALMEVGGDAVMYIDPYSESSILKGVQSIVENQETALVLKSKGLSRAEQLTIQRMVHSFKQEILACVE</sequence>
<dbReference type="SUPFAM" id="SSF53756">
    <property type="entry name" value="UDP-Glycosyltransferase/glycogen phosphorylase"/>
    <property type="match status" value="1"/>
</dbReference>
<dbReference type="Gene3D" id="3.40.50.2000">
    <property type="entry name" value="Glycogen Phosphorylase B"/>
    <property type="match status" value="2"/>
</dbReference>
<proteinExistence type="predicted"/>
<dbReference type="PANTHER" id="PTHR46401:SF2">
    <property type="entry name" value="GLYCOSYLTRANSFERASE WBBK-RELATED"/>
    <property type="match status" value="1"/>
</dbReference>
<keyword evidence="1 4" id="KW-0808">Transferase</keyword>
<dbReference type="PANTHER" id="PTHR46401">
    <property type="entry name" value="GLYCOSYLTRANSFERASE WBBK-RELATED"/>
    <property type="match status" value="1"/>
</dbReference>
<dbReference type="EMBL" id="JJRY01000002">
    <property type="protein sequence ID" value="KEF39761.1"/>
    <property type="molecule type" value="Genomic_DNA"/>
</dbReference>
<name>A0A072NQK2_SCHAZ</name>
<protein>
    <submittedName>
        <fullName evidence="4">Glycosyltransferase</fullName>
    </submittedName>
</protein>
<dbReference type="CDD" id="cd03809">
    <property type="entry name" value="GT4_MtfB-like"/>
    <property type="match status" value="1"/>
</dbReference>
<feature type="domain" description="Glycosyltransferase subfamily 4-like N-terminal" evidence="3">
    <location>
        <begin position="20"/>
        <end position="181"/>
    </location>
</feature>
<dbReference type="InterPro" id="IPR028098">
    <property type="entry name" value="Glyco_trans_4-like_N"/>
</dbReference>
<evidence type="ECO:0000256" key="1">
    <source>
        <dbReference type="ARBA" id="ARBA00022679"/>
    </source>
</evidence>
<feature type="domain" description="Glycosyl transferase family 1" evidence="2">
    <location>
        <begin position="197"/>
        <end position="345"/>
    </location>
</feature>
<dbReference type="Pfam" id="PF13439">
    <property type="entry name" value="Glyco_transf_4"/>
    <property type="match status" value="1"/>
</dbReference>
<evidence type="ECO:0000313" key="4">
    <source>
        <dbReference type="EMBL" id="KEF39761.1"/>
    </source>
</evidence>
<accession>A0A072NQK2</accession>
<dbReference type="PATRIC" id="fig|1348973.3.peg.753"/>
<evidence type="ECO:0000259" key="2">
    <source>
        <dbReference type="Pfam" id="PF00534"/>
    </source>
</evidence>
<gene>
    <name evidence="4" type="ORF">M670_00782</name>
</gene>
<comment type="caution">
    <text evidence="4">The sequence shown here is derived from an EMBL/GenBank/DDBJ whole genome shotgun (WGS) entry which is preliminary data.</text>
</comment>
<evidence type="ECO:0000313" key="5">
    <source>
        <dbReference type="Proteomes" id="UP000027936"/>
    </source>
</evidence>
<dbReference type="Pfam" id="PF00534">
    <property type="entry name" value="Glycos_transf_1"/>
    <property type="match status" value="1"/>
</dbReference>
<dbReference type="GO" id="GO:0009103">
    <property type="term" value="P:lipopolysaccharide biosynthetic process"/>
    <property type="evidence" value="ECO:0007669"/>
    <property type="project" value="TreeGrafter"/>
</dbReference>
<evidence type="ECO:0000259" key="3">
    <source>
        <dbReference type="Pfam" id="PF13439"/>
    </source>
</evidence>
<dbReference type="Proteomes" id="UP000027936">
    <property type="component" value="Unassembled WGS sequence"/>
</dbReference>
<dbReference type="InterPro" id="IPR001296">
    <property type="entry name" value="Glyco_trans_1"/>
</dbReference>
<organism evidence="4 5">
    <name type="scientific">Schinkia azotoformans MEV2011</name>
    <dbReference type="NCBI Taxonomy" id="1348973"/>
    <lineage>
        <taxon>Bacteria</taxon>
        <taxon>Bacillati</taxon>
        <taxon>Bacillota</taxon>
        <taxon>Bacilli</taxon>
        <taxon>Bacillales</taxon>
        <taxon>Bacillaceae</taxon>
        <taxon>Calidifontibacillus/Schinkia group</taxon>
        <taxon>Schinkia</taxon>
    </lineage>
</organism>
<reference evidence="4 5" key="1">
    <citation type="submission" date="2014-04" db="EMBL/GenBank/DDBJ databases">
        <title>Draft genome sequence of Bacillus azotoformans MEV2011, a (co-) denitrifying strain unable to grow in the presence of oxygen.</title>
        <authorList>
            <person name="Nielsen M."/>
            <person name="Schreiber L."/>
            <person name="Finster K."/>
            <person name="Schramm A."/>
        </authorList>
    </citation>
    <scope>NUCLEOTIDE SEQUENCE [LARGE SCALE GENOMIC DNA]</scope>
    <source>
        <strain evidence="4 5">MEV2011</strain>
    </source>
</reference>